<proteinExistence type="predicted"/>
<feature type="region of interest" description="Disordered" evidence="2">
    <location>
        <begin position="1240"/>
        <end position="1264"/>
    </location>
</feature>
<comment type="caution">
    <text evidence="3">The sequence shown here is derived from an EMBL/GenBank/DDBJ whole genome shotgun (WGS) entry which is preliminary data.</text>
</comment>
<organism evidence="3 4">
    <name type="scientific">Sphaerimonospora thailandensis</name>
    <dbReference type="NCBI Taxonomy" id="795644"/>
    <lineage>
        <taxon>Bacteria</taxon>
        <taxon>Bacillati</taxon>
        <taxon>Actinomycetota</taxon>
        <taxon>Actinomycetes</taxon>
        <taxon>Streptosporangiales</taxon>
        <taxon>Streptosporangiaceae</taxon>
        <taxon>Sphaerimonospora</taxon>
    </lineage>
</organism>
<name>A0A8J3R963_9ACTN</name>
<dbReference type="PANTHER" id="PTHR45615:SF80">
    <property type="entry name" value="GRIP DOMAIN-CONTAINING PROTEIN"/>
    <property type="match status" value="1"/>
</dbReference>
<keyword evidence="4" id="KW-1185">Reference proteome</keyword>
<sequence length="1432" mass="150259">MADRSVSISLRARVGDYIAGMRQAKGETTNLGRQMTETGHSADRMRQRLEAATKALPKIKIDADSTEAERKFAELRRELESLSGKKIGIDVSSEEAHAEIQRIERELQQLQMTEVDVNVRADIGEALAKLRTVDHEVSKVNGRTARVNVDADVGGALMGIGMVAGALASLPAVTTVAVGVGALGAAFTAAGVGAAGMAAVAVPSLGRINEALRQQETAAGGAGGAVKSAAQSAAEAAQRSLQLEQAERRVTDAKKTAKQAEQDLTQARRDARQAAEELTRAVRDQALSEEDAALSVREAEARLAEVMADPESTGLQRERAELSYRQALARLDNETVRTKELAAEKRKSDKAGVEGSDQVRAAKDKLKKANDDLKIAEQQLKVLQLQQKAAMQQTGGAAGGAASKMAELTKAEQQLAKELKIFKDEYEDWQKSLQGDVFPAISGGLDLVRAALPKISPLVKTASKSFVDLEKDAKAALEGPFWTQFLFNLNTHMPTAVEGLGHIFGNTFHGMAGVLDAFLPHTDSVISSLETGTKRFADWGEQLKNNPGFKAFVEYAKENAPKVGELLGNVATAVGNILTAGADAGSTTLDILIDISAKLRDLSPEQIQAIALGIAAVMAAAKLGATLKLGAFALLADLLSDMSPGQIKALALAIGAVFLAVKGYQAISGAADMLKTFRGRISDVGEAASGAKGKLATFGKVAAGLTIAAVGLDAIGSGINALKGQSQGIDKLTRAMQELGDTGKFTGDLMSQWPESTWHGFETSMENFADGVRETLTPTFWEKYLHHPVSEFAAILPGIDSTIDRLEQKFSDMDTVLANMVESGNGEKAAKAFEELARQAKEAGVPADQLKTLFPEYTLAVGQAERATADAAKAIGDAKTKLDDFKSSMSEFTSRTDFASAVETLKGKYVDMRKALQDANGTLDISKAKTDEQRNAVITAREKFGDLIGSVRELADKQKDLGGTAEDVRGAVLDQVGALLKLAGKSKDAKDLVYDLARNFGITKTEADKAKGGVKDVKEALDKLRNKQVKVTADTSQAENAIKTLINKYNGYKIVTQVDTKTGRSTTSYIKEEAGGVLAYAAGGIEAYATGGRRSTPPQVAANPTILFGEGKGREYFIPTDPTYRSRAVTFLEQAAGEFGMQVVPVLDRLASRATVPTVTADGGRGEVMVSLDNLEPLSRGVDDTGRVVSRAVTDAAAETAGAADQLAGTVGGALDGLSGPIGALSGSIDRLASSVDRLAGSAAGAGPGSSTPSSGPMSTATAAKVGKAMAANAKKLLPTPRPKGGLIEGSGPDAAPAPVMVTLQPMADGGLVTSPTILAGEAGAEMVIPLERRARGAELLGQAASRLGYTVLPSRSLTEPRYVTGGGGGGQAAALEERFIRRLETLVERMTGGAPGPSGGVTVNMPDAVIREEADVYRIGAEFGFNLRDRG</sequence>
<feature type="region of interest" description="Disordered" evidence="2">
    <location>
        <begin position="339"/>
        <end position="358"/>
    </location>
</feature>
<gene>
    <name evidence="3" type="ORF">Mth01_26020</name>
</gene>
<feature type="coiled-coil region" evidence="1">
    <location>
        <begin position="359"/>
        <end position="432"/>
    </location>
</feature>
<evidence type="ECO:0000256" key="2">
    <source>
        <dbReference type="SAM" id="MobiDB-lite"/>
    </source>
</evidence>
<evidence type="ECO:0000313" key="3">
    <source>
        <dbReference type="EMBL" id="GIH70349.1"/>
    </source>
</evidence>
<dbReference type="Proteomes" id="UP000610966">
    <property type="component" value="Unassembled WGS sequence"/>
</dbReference>
<dbReference type="PANTHER" id="PTHR45615">
    <property type="entry name" value="MYOSIN HEAVY CHAIN, NON-MUSCLE"/>
    <property type="match status" value="1"/>
</dbReference>
<keyword evidence="1" id="KW-0175">Coiled coil</keyword>
<evidence type="ECO:0000313" key="4">
    <source>
        <dbReference type="Proteomes" id="UP000610966"/>
    </source>
</evidence>
<accession>A0A8J3R963</accession>
<feature type="region of interest" description="Disordered" evidence="2">
    <location>
        <begin position="248"/>
        <end position="277"/>
    </location>
</feature>
<dbReference type="EMBL" id="BOOG01000021">
    <property type="protein sequence ID" value="GIH70349.1"/>
    <property type="molecule type" value="Genomic_DNA"/>
</dbReference>
<reference evidence="3" key="1">
    <citation type="submission" date="2021-01" db="EMBL/GenBank/DDBJ databases">
        <title>Whole genome shotgun sequence of Sphaerimonospora thailandensis NBRC 107569.</title>
        <authorList>
            <person name="Komaki H."/>
            <person name="Tamura T."/>
        </authorList>
    </citation>
    <scope>NUCLEOTIDE SEQUENCE</scope>
    <source>
        <strain evidence="3">NBRC 107569</strain>
    </source>
</reference>
<evidence type="ECO:0000256" key="1">
    <source>
        <dbReference type="SAM" id="Coils"/>
    </source>
</evidence>
<feature type="coiled-coil region" evidence="1">
    <location>
        <begin position="65"/>
        <end position="120"/>
    </location>
</feature>
<protein>
    <submittedName>
        <fullName evidence="3">Uncharacterized protein</fullName>
    </submittedName>
</protein>
<feature type="compositionally biased region" description="Basic and acidic residues" evidence="2">
    <location>
        <begin position="339"/>
        <end position="352"/>
    </location>
</feature>
<feature type="coiled-coil region" evidence="1">
    <location>
        <begin position="1007"/>
        <end position="1034"/>
    </location>
</feature>